<dbReference type="EMBL" id="CP107006">
    <property type="protein sequence ID" value="UYQ93269.1"/>
    <property type="molecule type" value="Genomic_DNA"/>
</dbReference>
<dbReference type="Gene3D" id="1.10.10.10">
    <property type="entry name" value="Winged helix-like DNA-binding domain superfamily/Winged helix DNA-binding domain"/>
    <property type="match status" value="1"/>
</dbReference>
<dbReference type="RefSeq" id="WP_264281377.1">
    <property type="nucleotide sequence ID" value="NZ_CP107006.1"/>
</dbReference>
<dbReference type="PANTHER" id="PTHR37318">
    <property type="entry name" value="BSL7504 PROTEIN"/>
    <property type="match status" value="1"/>
</dbReference>
<accession>A0ABY6J4P8</accession>
<organism evidence="2 3">
    <name type="scientific">Chitinophaga horti</name>
    <dbReference type="NCBI Taxonomy" id="2920382"/>
    <lineage>
        <taxon>Bacteria</taxon>
        <taxon>Pseudomonadati</taxon>
        <taxon>Bacteroidota</taxon>
        <taxon>Chitinophagia</taxon>
        <taxon>Chitinophagales</taxon>
        <taxon>Chitinophagaceae</taxon>
        <taxon>Chitinophaga</taxon>
    </lineage>
</organism>
<dbReference type="PANTHER" id="PTHR37318:SF1">
    <property type="entry name" value="BSL7504 PROTEIN"/>
    <property type="match status" value="1"/>
</dbReference>
<dbReference type="InterPro" id="IPR036388">
    <property type="entry name" value="WH-like_DNA-bd_sf"/>
</dbReference>
<feature type="domain" description="Winged helix DNA-binding" evidence="1">
    <location>
        <begin position="15"/>
        <end position="94"/>
    </location>
</feature>
<evidence type="ECO:0000313" key="2">
    <source>
        <dbReference type="EMBL" id="UYQ93269.1"/>
    </source>
</evidence>
<dbReference type="InterPro" id="IPR036390">
    <property type="entry name" value="WH_DNA-bd_sf"/>
</dbReference>
<reference evidence="2" key="1">
    <citation type="submission" date="2022-10" db="EMBL/GenBank/DDBJ databases">
        <title>Chitinophaga sp. nov., isolated from soil.</title>
        <authorList>
            <person name="Jeon C.O."/>
        </authorList>
    </citation>
    <scope>NUCLEOTIDE SEQUENCE</scope>
    <source>
        <strain evidence="2">R8</strain>
    </source>
</reference>
<gene>
    <name evidence="2" type="ORF">MKQ68_24610</name>
</gene>
<keyword evidence="3" id="KW-1185">Reference proteome</keyword>
<dbReference type="InterPro" id="IPR027395">
    <property type="entry name" value="WH_DNA-bd_dom"/>
</dbReference>
<dbReference type="Pfam" id="PF13601">
    <property type="entry name" value="HTH_34"/>
    <property type="match status" value="1"/>
</dbReference>
<evidence type="ECO:0000313" key="3">
    <source>
        <dbReference type="Proteomes" id="UP001162741"/>
    </source>
</evidence>
<proteinExistence type="predicted"/>
<name>A0ABY6J4P8_9BACT</name>
<protein>
    <submittedName>
        <fullName evidence="2">Transcriptional regulator</fullName>
    </submittedName>
</protein>
<dbReference type="Proteomes" id="UP001162741">
    <property type="component" value="Chromosome"/>
</dbReference>
<evidence type="ECO:0000259" key="1">
    <source>
        <dbReference type="Pfam" id="PF13601"/>
    </source>
</evidence>
<sequence length="98" mass="11058">MMDFQELDPVLHSQLRLAIMSVLISVKEAEFTFLKEKTNATAGNLSVQINKLKEVAYIEVIKQFKDNYPQTICKITPTGVAAFENYVKSIQSYLNAGK</sequence>
<dbReference type="SUPFAM" id="SSF46785">
    <property type="entry name" value="Winged helix' DNA-binding domain"/>
    <property type="match status" value="1"/>
</dbReference>